<organism evidence="9 10">
    <name type="scientific">Phrynocephalus forsythii</name>
    <dbReference type="NCBI Taxonomy" id="171643"/>
    <lineage>
        <taxon>Eukaryota</taxon>
        <taxon>Metazoa</taxon>
        <taxon>Chordata</taxon>
        <taxon>Craniata</taxon>
        <taxon>Vertebrata</taxon>
        <taxon>Euteleostomi</taxon>
        <taxon>Lepidosauria</taxon>
        <taxon>Squamata</taxon>
        <taxon>Bifurcata</taxon>
        <taxon>Unidentata</taxon>
        <taxon>Episquamata</taxon>
        <taxon>Toxicofera</taxon>
        <taxon>Iguania</taxon>
        <taxon>Acrodonta</taxon>
        <taxon>Agamidae</taxon>
        <taxon>Agaminae</taxon>
        <taxon>Phrynocephalus</taxon>
    </lineage>
</organism>
<protein>
    <recommendedName>
        <fullName evidence="4">6-pyruvoyltetrahydropterin synthase</fullName>
        <ecNumber evidence="4">4.2.3.12</ecNumber>
    </recommendedName>
</protein>
<dbReference type="GO" id="GO:0003874">
    <property type="term" value="F:6-pyruvoyltetrahydropterin synthase activity"/>
    <property type="evidence" value="ECO:0007669"/>
    <property type="project" value="UniProtKB-EC"/>
</dbReference>
<dbReference type="AlphaFoldDB" id="A0A9Q0X7J8"/>
<evidence type="ECO:0000256" key="8">
    <source>
        <dbReference type="ARBA" id="ARBA00023239"/>
    </source>
</evidence>
<evidence type="ECO:0000256" key="1">
    <source>
        <dbReference type="ARBA" id="ARBA00001947"/>
    </source>
</evidence>
<dbReference type="InterPro" id="IPR007115">
    <property type="entry name" value="6-PTP_synth/QueD"/>
</dbReference>
<keyword evidence="6" id="KW-0862">Zinc</keyword>
<comment type="caution">
    <text evidence="9">The sequence shown here is derived from an EMBL/GenBank/DDBJ whole genome shotgun (WGS) entry which is preliminary data.</text>
</comment>
<evidence type="ECO:0000256" key="6">
    <source>
        <dbReference type="ARBA" id="ARBA00022833"/>
    </source>
</evidence>
<dbReference type="GO" id="GO:0006729">
    <property type="term" value="P:tetrahydrobiopterin biosynthetic process"/>
    <property type="evidence" value="ECO:0007669"/>
    <property type="project" value="UniProtKB-KW"/>
</dbReference>
<evidence type="ECO:0000313" key="9">
    <source>
        <dbReference type="EMBL" id="KAJ7304935.1"/>
    </source>
</evidence>
<reference evidence="9" key="1">
    <citation type="journal article" date="2023" name="DNA Res.">
        <title>Chromosome-level genome assembly of Phrynocephalus forsythii using third-generation DNA sequencing and Hi-C analysis.</title>
        <authorList>
            <person name="Qi Y."/>
            <person name="Zhao W."/>
            <person name="Zhao Y."/>
            <person name="Niu C."/>
            <person name="Cao S."/>
            <person name="Zhang Y."/>
        </authorList>
    </citation>
    <scope>NUCLEOTIDE SEQUENCE</scope>
    <source>
        <tissue evidence="9">Muscle</tissue>
    </source>
</reference>
<keyword evidence="5" id="KW-0479">Metal-binding</keyword>
<dbReference type="PANTHER" id="PTHR12589">
    <property type="entry name" value="PYRUVOYL TETRAHYDROBIOPTERIN SYNTHASE"/>
    <property type="match status" value="1"/>
</dbReference>
<comment type="similarity">
    <text evidence="3">Belongs to the PTPS family.</text>
</comment>
<dbReference type="GO" id="GO:0046872">
    <property type="term" value="F:metal ion binding"/>
    <property type="evidence" value="ECO:0007669"/>
    <property type="project" value="UniProtKB-KW"/>
</dbReference>
<gene>
    <name evidence="9" type="ORF">JRQ81_010622</name>
</gene>
<comment type="cofactor">
    <cofactor evidence="1">
        <name>Zn(2+)</name>
        <dbReference type="ChEBI" id="CHEBI:29105"/>
    </cofactor>
</comment>
<dbReference type="EC" id="4.2.3.12" evidence="4"/>
<dbReference type="Gene3D" id="3.30.479.10">
    <property type="entry name" value="6-pyruvoyl tetrahydropterin synthase/QueD"/>
    <property type="match status" value="1"/>
</dbReference>
<name>A0A9Q0X7J8_9SAUR</name>
<dbReference type="Pfam" id="PF01242">
    <property type="entry name" value="PTPS"/>
    <property type="match status" value="1"/>
</dbReference>
<evidence type="ECO:0000256" key="4">
    <source>
        <dbReference type="ARBA" id="ARBA00013100"/>
    </source>
</evidence>
<comment type="pathway">
    <text evidence="2">Cofactor biosynthesis; tetrahydrobiopterin biosynthesis; tetrahydrobiopterin from 7,8-dihydroneopterin triphosphate: step 1/3.</text>
</comment>
<keyword evidence="7" id="KW-0783">Tetrahydrobiopterin biosynthesis</keyword>
<accession>A0A9Q0X7J8</accession>
<dbReference type="Proteomes" id="UP001142489">
    <property type="component" value="Unassembled WGS sequence"/>
</dbReference>
<dbReference type="InterPro" id="IPR038418">
    <property type="entry name" value="6-PTP_synth/QueD_sf"/>
</dbReference>
<evidence type="ECO:0000256" key="3">
    <source>
        <dbReference type="ARBA" id="ARBA00009164"/>
    </source>
</evidence>
<keyword evidence="8" id="KW-0456">Lyase</keyword>
<keyword evidence="10" id="KW-1185">Reference proteome</keyword>
<dbReference type="OrthoDB" id="14045at2759"/>
<evidence type="ECO:0000256" key="5">
    <source>
        <dbReference type="ARBA" id="ARBA00022723"/>
    </source>
</evidence>
<dbReference type="EMBL" id="JAPFRF010000022">
    <property type="protein sequence ID" value="KAJ7304935.1"/>
    <property type="molecule type" value="Genomic_DNA"/>
</dbReference>
<sequence>MEGAVDEEKSSLSSFLWQNDRELLLNSQLALLTKFPLQTVWELGEMAHSSEIDPITGMVVNLTDLKAYVKEAITEPLDKKDLDEDVPYFASVVSTTENLAVFIWENLQKHLPENTLHKIKIYETDEISVIYRGEAPAPSMSLGVHAAPTFLGDN</sequence>
<dbReference type="PANTHER" id="PTHR12589:SF7">
    <property type="entry name" value="6-PYRUVOYL TETRAHYDROBIOPTERIN SYNTHASE"/>
    <property type="match status" value="1"/>
</dbReference>
<dbReference type="GO" id="GO:0005739">
    <property type="term" value="C:mitochondrion"/>
    <property type="evidence" value="ECO:0007669"/>
    <property type="project" value="TreeGrafter"/>
</dbReference>
<evidence type="ECO:0000256" key="7">
    <source>
        <dbReference type="ARBA" id="ARBA00023007"/>
    </source>
</evidence>
<proteinExistence type="inferred from homology"/>
<dbReference type="SUPFAM" id="SSF55620">
    <property type="entry name" value="Tetrahydrobiopterin biosynthesis enzymes-like"/>
    <property type="match status" value="1"/>
</dbReference>
<evidence type="ECO:0000313" key="10">
    <source>
        <dbReference type="Proteomes" id="UP001142489"/>
    </source>
</evidence>
<evidence type="ECO:0000256" key="2">
    <source>
        <dbReference type="ARBA" id="ARBA00005126"/>
    </source>
</evidence>